<evidence type="ECO:0000256" key="1">
    <source>
        <dbReference type="SAM" id="MobiDB-lite"/>
    </source>
</evidence>
<dbReference type="GO" id="GO:0005516">
    <property type="term" value="F:calmodulin binding"/>
    <property type="evidence" value="ECO:0007669"/>
    <property type="project" value="InterPro"/>
</dbReference>
<dbReference type="PANTHER" id="PTHR33349:SF1">
    <property type="entry name" value="EMB|CAB62594.1"/>
    <property type="match status" value="1"/>
</dbReference>
<evidence type="ECO:0000313" key="5">
    <source>
        <dbReference type="Proteomes" id="UP001165190"/>
    </source>
</evidence>
<proteinExistence type="predicted"/>
<protein>
    <recommendedName>
        <fullName evidence="2">Calmodulin-binding domain-containing protein</fullName>
    </recommendedName>
</protein>
<evidence type="ECO:0000259" key="2">
    <source>
        <dbReference type="SMART" id="SM01054"/>
    </source>
</evidence>
<keyword evidence="5" id="KW-1185">Reference proteome</keyword>
<comment type="caution">
    <text evidence="3">The sequence shown here is derived from an EMBL/GenBank/DDBJ whole genome shotgun (WGS) entry which is preliminary data.</text>
</comment>
<feature type="domain" description="Calmodulin-binding" evidence="2">
    <location>
        <begin position="438"/>
        <end position="551"/>
    </location>
</feature>
<name>A0A9W7IWZ2_HIBTR</name>
<feature type="compositionally biased region" description="Basic residues" evidence="1">
    <location>
        <begin position="185"/>
        <end position="194"/>
    </location>
</feature>
<dbReference type="AlphaFoldDB" id="A0A9W7IWZ2"/>
<dbReference type="SMART" id="SM01054">
    <property type="entry name" value="CaM_binding"/>
    <property type="match status" value="1"/>
</dbReference>
<evidence type="ECO:0000313" key="3">
    <source>
        <dbReference type="EMBL" id="GMJ04113.1"/>
    </source>
</evidence>
<feature type="region of interest" description="Disordered" evidence="1">
    <location>
        <begin position="1"/>
        <end position="39"/>
    </location>
</feature>
<feature type="compositionally biased region" description="Basic and acidic residues" evidence="1">
    <location>
        <begin position="195"/>
        <end position="205"/>
    </location>
</feature>
<dbReference type="InterPro" id="IPR012417">
    <property type="entry name" value="CaM-bd_dom_pln"/>
</dbReference>
<reference evidence="3" key="1">
    <citation type="submission" date="2023-05" db="EMBL/GenBank/DDBJ databases">
        <title>Genome and transcriptome analyses reveal genes involved in the formation of fine ridges on petal epidermal cells in Hibiscus trionum.</title>
        <authorList>
            <person name="Koshimizu S."/>
            <person name="Masuda S."/>
            <person name="Ishii T."/>
            <person name="Shirasu K."/>
            <person name="Hoshino A."/>
            <person name="Arita M."/>
        </authorList>
    </citation>
    <scope>NUCLEOTIDE SEQUENCE</scope>
    <source>
        <strain evidence="3">Hamamatsu line</strain>
    </source>
</reference>
<accession>A0A9W7IWZ2</accession>
<dbReference type="EMBL" id="BSYR01000038">
    <property type="protein sequence ID" value="GMJ04113.1"/>
    <property type="molecule type" value="Genomic_DNA"/>
</dbReference>
<dbReference type="Proteomes" id="UP001165190">
    <property type="component" value="Unassembled WGS sequence"/>
</dbReference>
<sequence length="564" mass="62245">MAGESFSSSMTPDVTGINRGNLRRNSLAGPANSRERPISLYRRASIGTYHDFCKPGMKHDESEEKARLPFPKRIVKKSLDKQNLFEISDSPQRKKASAVVSKSFPTSETRIPRMSEVTKLRTSTEYPAGDKPIGNKLLSIKQKASVVNLKTKPSPSSRSYSFDTSDIINLEVPMNSSDGKISRENKKKPMRKLKSSPELKSDLSDAGKVMRHNGTLPSRRVQVSSKKVPPKANEESFRKQPSTSLKPKSQAGKPLPAVPFEVLSVRRQSGTSDMKTGKTTATSKVALEVVSPSHRASLSRRASLSGAISLSAKKNRNLKVVLPRKNHNEVGNAKTEQLFDEHVESNGDILEEKTLYVIKLETKNVVFESDKNENCAAEMSAPALDEPEYNVTKAKYNSDSAFNEDKTVNMEEADISEIENGGIPIKYGTVFSDDNDCQPVKLSFRRGTVVDIQSDNDCPRQLEFRQGSVLGENENSTTEGHITFTRREVDGDTNDNEPGEGTVVLRHQDVAEKQDGKGLFNIIIEETANKLVEARKSKVKALVGAFETVISLQETKPSSNTVSE</sequence>
<evidence type="ECO:0000313" key="4">
    <source>
        <dbReference type="EMBL" id="GMJ04115.1"/>
    </source>
</evidence>
<organism evidence="3 5">
    <name type="scientific">Hibiscus trionum</name>
    <name type="common">Flower of an hour</name>
    <dbReference type="NCBI Taxonomy" id="183268"/>
    <lineage>
        <taxon>Eukaryota</taxon>
        <taxon>Viridiplantae</taxon>
        <taxon>Streptophyta</taxon>
        <taxon>Embryophyta</taxon>
        <taxon>Tracheophyta</taxon>
        <taxon>Spermatophyta</taxon>
        <taxon>Magnoliopsida</taxon>
        <taxon>eudicotyledons</taxon>
        <taxon>Gunneridae</taxon>
        <taxon>Pentapetalae</taxon>
        <taxon>rosids</taxon>
        <taxon>malvids</taxon>
        <taxon>Malvales</taxon>
        <taxon>Malvaceae</taxon>
        <taxon>Malvoideae</taxon>
        <taxon>Hibiscus</taxon>
    </lineage>
</organism>
<dbReference type="OrthoDB" id="766386at2759"/>
<dbReference type="EMBL" id="BSYR01000038">
    <property type="protein sequence ID" value="GMJ04115.1"/>
    <property type="molecule type" value="Genomic_DNA"/>
</dbReference>
<feature type="region of interest" description="Disordered" evidence="1">
    <location>
        <begin position="173"/>
        <end position="255"/>
    </location>
</feature>
<dbReference type="PANTHER" id="PTHR33349">
    <property type="entry name" value="EMB|CAB62594.1"/>
    <property type="match status" value="1"/>
</dbReference>
<feature type="region of interest" description="Disordered" evidence="1">
    <location>
        <begin position="85"/>
        <end position="104"/>
    </location>
</feature>
<dbReference type="Pfam" id="PF07839">
    <property type="entry name" value="CaM_binding"/>
    <property type="match status" value="1"/>
</dbReference>
<feature type="compositionally biased region" description="Polar residues" evidence="1">
    <location>
        <begin position="1"/>
        <end position="12"/>
    </location>
</feature>
<gene>
    <name evidence="3" type="ORF">HRI_004080500</name>
    <name evidence="4" type="ORF">HRI_004080700</name>
</gene>